<accession>B4H1D0</accession>
<sequence length="88" mass="9698">MKKMKKKKQPWCHGSMFQLVDSQQRIIPGSKRCPLPAPFRLAAPTATATATATATVTDGVICGTSRGRTLLQSVTSPRFRIPFQETEH</sequence>
<name>B4H1D0_DROPE</name>
<evidence type="ECO:0000313" key="1">
    <source>
        <dbReference type="EMBL" id="EDW30107.1"/>
    </source>
</evidence>
<keyword evidence="2" id="KW-1185">Reference proteome</keyword>
<gene>
    <name evidence="1" type="primary">Dper\GL22504</name>
    <name evidence="1" type="ORF">Dper_GL22504</name>
</gene>
<dbReference type="AlphaFoldDB" id="B4H1D0"/>
<dbReference type="Proteomes" id="UP000008744">
    <property type="component" value="Unassembled WGS sequence"/>
</dbReference>
<dbReference type="EMBL" id="CH479202">
    <property type="protein sequence ID" value="EDW30107.1"/>
    <property type="molecule type" value="Genomic_DNA"/>
</dbReference>
<dbReference type="HOGENOM" id="CLU_2471450_0_0_1"/>
<evidence type="ECO:0000313" key="2">
    <source>
        <dbReference type="Proteomes" id="UP000008744"/>
    </source>
</evidence>
<dbReference type="OMA" id="PFQETEH"/>
<reference evidence="1 2" key="1">
    <citation type="journal article" date="2007" name="Nature">
        <title>Evolution of genes and genomes on the Drosophila phylogeny.</title>
        <authorList>
            <consortium name="Drosophila 12 Genomes Consortium"/>
            <person name="Clark A.G."/>
            <person name="Eisen M.B."/>
            <person name="Smith D.R."/>
            <person name="Bergman C.M."/>
            <person name="Oliver B."/>
            <person name="Markow T.A."/>
            <person name="Kaufman T.C."/>
            <person name="Kellis M."/>
            <person name="Gelbart W."/>
            <person name="Iyer V.N."/>
            <person name="Pollard D.A."/>
            <person name="Sackton T.B."/>
            <person name="Larracuente A.M."/>
            <person name="Singh N.D."/>
            <person name="Abad J.P."/>
            <person name="Abt D.N."/>
            <person name="Adryan B."/>
            <person name="Aguade M."/>
            <person name="Akashi H."/>
            <person name="Anderson W.W."/>
            <person name="Aquadro C.F."/>
            <person name="Ardell D.H."/>
            <person name="Arguello R."/>
            <person name="Artieri C.G."/>
            <person name="Barbash D.A."/>
            <person name="Barker D."/>
            <person name="Barsanti P."/>
            <person name="Batterham P."/>
            <person name="Batzoglou S."/>
            <person name="Begun D."/>
            <person name="Bhutkar A."/>
            <person name="Blanco E."/>
            <person name="Bosak S.A."/>
            <person name="Bradley R.K."/>
            <person name="Brand A.D."/>
            <person name="Brent M.R."/>
            <person name="Brooks A.N."/>
            <person name="Brown R.H."/>
            <person name="Butlin R.K."/>
            <person name="Caggese C."/>
            <person name="Calvi B.R."/>
            <person name="Bernardo de Carvalho A."/>
            <person name="Caspi A."/>
            <person name="Castrezana S."/>
            <person name="Celniker S.E."/>
            <person name="Chang J.L."/>
            <person name="Chapple C."/>
            <person name="Chatterji S."/>
            <person name="Chinwalla A."/>
            <person name="Civetta A."/>
            <person name="Clifton S.W."/>
            <person name="Comeron J.M."/>
            <person name="Costello J.C."/>
            <person name="Coyne J.A."/>
            <person name="Daub J."/>
            <person name="David R.G."/>
            <person name="Delcher A.L."/>
            <person name="Delehaunty K."/>
            <person name="Do C.B."/>
            <person name="Ebling H."/>
            <person name="Edwards K."/>
            <person name="Eickbush T."/>
            <person name="Evans J.D."/>
            <person name="Filipski A."/>
            <person name="Findeiss S."/>
            <person name="Freyhult E."/>
            <person name="Fulton L."/>
            <person name="Fulton R."/>
            <person name="Garcia A.C."/>
            <person name="Gardiner A."/>
            <person name="Garfield D.A."/>
            <person name="Garvin B.E."/>
            <person name="Gibson G."/>
            <person name="Gilbert D."/>
            <person name="Gnerre S."/>
            <person name="Godfrey J."/>
            <person name="Good R."/>
            <person name="Gotea V."/>
            <person name="Gravely B."/>
            <person name="Greenberg A.J."/>
            <person name="Griffiths-Jones S."/>
            <person name="Gross S."/>
            <person name="Guigo R."/>
            <person name="Gustafson E.A."/>
            <person name="Haerty W."/>
            <person name="Hahn M.W."/>
            <person name="Halligan D.L."/>
            <person name="Halpern A.L."/>
            <person name="Halter G.M."/>
            <person name="Han M.V."/>
            <person name="Heger A."/>
            <person name="Hillier L."/>
            <person name="Hinrichs A.S."/>
            <person name="Holmes I."/>
            <person name="Hoskins R.A."/>
            <person name="Hubisz M.J."/>
            <person name="Hultmark D."/>
            <person name="Huntley M.A."/>
            <person name="Jaffe D.B."/>
            <person name="Jagadeeshan S."/>
            <person name="Jeck W.R."/>
            <person name="Johnson J."/>
            <person name="Jones C.D."/>
            <person name="Jordan W.C."/>
            <person name="Karpen G.H."/>
            <person name="Kataoka E."/>
            <person name="Keightley P.D."/>
            <person name="Kheradpour P."/>
            <person name="Kirkness E.F."/>
            <person name="Koerich L.B."/>
            <person name="Kristiansen K."/>
            <person name="Kudrna D."/>
            <person name="Kulathinal R.J."/>
            <person name="Kumar S."/>
            <person name="Kwok R."/>
            <person name="Lander E."/>
            <person name="Langley C.H."/>
            <person name="Lapoint R."/>
            <person name="Lazzaro B.P."/>
            <person name="Lee S.J."/>
            <person name="Levesque L."/>
            <person name="Li R."/>
            <person name="Lin C.F."/>
            <person name="Lin M.F."/>
            <person name="Lindblad-Toh K."/>
            <person name="Llopart A."/>
            <person name="Long M."/>
            <person name="Low L."/>
            <person name="Lozovsky E."/>
            <person name="Lu J."/>
            <person name="Luo M."/>
            <person name="Machado C.A."/>
            <person name="Makalowski W."/>
            <person name="Marzo M."/>
            <person name="Matsuda M."/>
            <person name="Matzkin L."/>
            <person name="McAllister B."/>
            <person name="McBride C.S."/>
            <person name="McKernan B."/>
            <person name="McKernan K."/>
            <person name="Mendez-Lago M."/>
            <person name="Minx P."/>
            <person name="Mollenhauer M.U."/>
            <person name="Montooth K."/>
            <person name="Mount S.M."/>
            <person name="Mu X."/>
            <person name="Myers E."/>
            <person name="Negre B."/>
            <person name="Newfeld S."/>
            <person name="Nielsen R."/>
            <person name="Noor M.A."/>
            <person name="O'Grady P."/>
            <person name="Pachter L."/>
            <person name="Papaceit M."/>
            <person name="Parisi M.J."/>
            <person name="Parisi M."/>
            <person name="Parts L."/>
            <person name="Pedersen J.S."/>
            <person name="Pesole G."/>
            <person name="Phillippy A.M."/>
            <person name="Ponting C.P."/>
            <person name="Pop M."/>
            <person name="Porcelli D."/>
            <person name="Powell J.R."/>
            <person name="Prohaska S."/>
            <person name="Pruitt K."/>
            <person name="Puig M."/>
            <person name="Quesneville H."/>
            <person name="Ram K.R."/>
            <person name="Rand D."/>
            <person name="Rasmussen M.D."/>
            <person name="Reed L.K."/>
            <person name="Reenan R."/>
            <person name="Reily A."/>
            <person name="Remington K.A."/>
            <person name="Rieger T.T."/>
            <person name="Ritchie M.G."/>
            <person name="Robin C."/>
            <person name="Rogers Y.H."/>
            <person name="Rohde C."/>
            <person name="Rozas J."/>
            <person name="Rubenfield M.J."/>
            <person name="Ruiz A."/>
            <person name="Russo S."/>
            <person name="Salzberg S.L."/>
            <person name="Sanchez-Gracia A."/>
            <person name="Saranga D.J."/>
            <person name="Sato H."/>
            <person name="Schaeffer S.W."/>
            <person name="Schatz M.C."/>
            <person name="Schlenke T."/>
            <person name="Schwartz R."/>
            <person name="Segarra C."/>
            <person name="Singh R.S."/>
            <person name="Sirot L."/>
            <person name="Sirota M."/>
            <person name="Sisneros N.B."/>
            <person name="Smith C.D."/>
            <person name="Smith T.F."/>
            <person name="Spieth J."/>
            <person name="Stage D.E."/>
            <person name="Stark A."/>
            <person name="Stephan W."/>
            <person name="Strausberg R.L."/>
            <person name="Strempel S."/>
            <person name="Sturgill D."/>
            <person name="Sutton G."/>
            <person name="Sutton G.G."/>
            <person name="Tao W."/>
            <person name="Teichmann S."/>
            <person name="Tobari Y.N."/>
            <person name="Tomimura Y."/>
            <person name="Tsolas J.M."/>
            <person name="Valente V.L."/>
            <person name="Venter E."/>
            <person name="Venter J.C."/>
            <person name="Vicario S."/>
            <person name="Vieira F.G."/>
            <person name="Vilella A.J."/>
            <person name="Villasante A."/>
            <person name="Walenz B."/>
            <person name="Wang J."/>
            <person name="Wasserman M."/>
            <person name="Watts T."/>
            <person name="Wilson D."/>
            <person name="Wilson R.K."/>
            <person name="Wing R.A."/>
            <person name="Wolfner M.F."/>
            <person name="Wong A."/>
            <person name="Wong G.K."/>
            <person name="Wu C.I."/>
            <person name="Wu G."/>
            <person name="Yamamoto D."/>
            <person name="Yang H.P."/>
            <person name="Yang S.P."/>
            <person name="Yorke J.A."/>
            <person name="Yoshida K."/>
            <person name="Zdobnov E."/>
            <person name="Zhang P."/>
            <person name="Zhang Y."/>
            <person name="Zimin A.V."/>
            <person name="Baldwin J."/>
            <person name="Abdouelleil A."/>
            <person name="Abdulkadir J."/>
            <person name="Abebe A."/>
            <person name="Abera B."/>
            <person name="Abreu J."/>
            <person name="Acer S.C."/>
            <person name="Aftuck L."/>
            <person name="Alexander A."/>
            <person name="An P."/>
            <person name="Anderson E."/>
            <person name="Anderson S."/>
            <person name="Arachi H."/>
            <person name="Azer M."/>
            <person name="Bachantsang P."/>
            <person name="Barry A."/>
            <person name="Bayul T."/>
            <person name="Berlin A."/>
            <person name="Bessette D."/>
            <person name="Bloom T."/>
            <person name="Blye J."/>
            <person name="Boguslavskiy L."/>
            <person name="Bonnet C."/>
            <person name="Boukhgalter B."/>
            <person name="Bourzgui I."/>
            <person name="Brown A."/>
            <person name="Cahill P."/>
            <person name="Channer S."/>
            <person name="Cheshatsang Y."/>
            <person name="Chuda L."/>
            <person name="Citroen M."/>
            <person name="Collymore A."/>
            <person name="Cooke P."/>
            <person name="Costello M."/>
            <person name="D'Aco K."/>
            <person name="Daza R."/>
            <person name="De Haan G."/>
            <person name="DeGray S."/>
            <person name="DeMaso C."/>
            <person name="Dhargay N."/>
            <person name="Dooley K."/>
            <person name="Dooley E."/>
            <person name="Doricent M."/>
            <person name="Dorje P."/>
            <person name="Dorjee K."/>
            <person name="Dupes A."/>
            <person name="Elong R."/>
            <person name="Falk J."/>
            <person name="Farina A."/>
            <person name="Faro S."/>
            <person name="Ferguson D."/>
            <person name="Fisher S."/>
            <person name="Foley C.D."/>
            <person name="Franke A."/>
            <person name="Friedrich D."/>
            <person name="Gadbois L."/>
            <person name="Gearin G."/>
            <person name="Gearin C.R."/>
            <person name="Giannoukos G."/>
            <person name="Goode T."/>
            <person name="Graham J."/>
            <person name="Grandbois E."/>
            <person name="Grewal S."/>
            <person name="Gyaltsen K."/>
            <person name="Hafez N."/>
            <person name="Hagos B."/>
            <person name="Hall J."/>
            <person name="Henson C."/>
            <person name="Hollinger A."/>
            <person name="Honan T."/>
            <person name="Huard M.D."/>
            <person name="Hughes L."/>
            <person name="Hurhula B."/>
            <person name="Husby M.E."/>
            <person name="Kamat A."/>
            <person name="Kanga B."/>
            <person name="Kashin S."/>
            <person name="Khazanovich D."/>
            <person name="Kisner P."/>
            <person name="Lance K."/>
            <person name="Lara M."/>
            <person name="Lee W."/>
            <person name="Lennon N."/>
            <person name="Letendre F."/>
            <person name="LeVine R."/>
            <person name="Lipovsky A."/>
            <person name="Liu X."/>
            <person name="Liu J."/>
            <person name="Liu S."/>
            <person name="Lokyitsang T."/>
            <person name="Lokyitsang Y."/>
            <person name="Lubonja R."/>
            <person name="Lui A."/>
            <person name="MacDonald P."/>
            <person name="Magnisalis V."/>
            <person name="Maru K."/>
            <person name="Matthews C."/>
            <person name="McCusker W."/>
            <person name="McDonough S."/>
            <person name="Mehta T."/>
            <person name="Meldrim J."/>
            <person name="Meneus L."/>
            <person name="Mihai O."/>
            <person name="Mihalev A."/>
            <person name="Mihova T."/>
            <person name="Mittelman R."/>
            <person name="Mlenga V."/>
            <person name="Montmayeur A."/>
            <person name="Mulrain L."/>
            <person name="Navidi A."/>
            <person name="Naylor J."/>
            <person name="Negash T."/>
            <person name="Nguyen T."/>
            <person name="Nguyen N."/>
            <person name="Nicol R."/>
            <person name="Norbu C."/>
            <person name="Norbu N."/>
            <person name="Novod N."/>
            <person name="O'Neill B."/>
            <person name="Osman S."/>
            <person name="Markiewicz E."/>
            <person name="Oyono O.L."/>
            <person name="Patti C."/>
            <person name="Phunkhang P."/>
            <person name="Pierre F."/>
            <person name="Priest M."/>
            <person name="Raghuraman S."/>
            <person name="Rege F."/>
            <person name="Reyes R."/>
            <person name="Rise C."/>
            <person name="Rogov P."/>
            <person name="Ross K."/>
            <person name="Ryan E."/>
            <person name="Settipalli S."/>
            <person name="Shea T."/>
            <person name="Sherpa N."/>
            <person name="Shi L."/>
            <person name="Shih D."/>
            <person name="Sparrow T."/>
            <person name="Spaulding J."/>
            <person name="Stalker J."/>
            <person name="Stange-Thomann N."/>
            <person name="Stavropoulos S."/>
            <person name="Stone C."/>
            <person name="Strader C."/>
            <person name="Tesfaye S."/>
            <person name="Thomson T."/>
            <person name="Thoulutsang Y."/>
            <person name="Thoulutsang D."/>
            <person name="Topham K."/>
            <person name="Topping I."/>
            <person name="Tsamla T."/>
            <person name="Vassiliev H."/>
            <person name="Vo A."/>
            <person name="Wangchuk T."/>
            <person name="Wangdi T."/>
            <person name="Weiand M."/>
            <person name="Wilkinson J."/>
            <person name="Wilson A."/>
            <person name="Yadav S."/>
            <person name="Young G."/>
            <person name="Yu Q."/>
            <person name="Zembek L."/>
            <person name="Zhong D."/>
            <person name="Zimmer A."/>
            <person name="Zwirko Z."/>
            <person name="Jaffe D.B."/>
            <person name="Alvarez P."/>
            <person name="Brockman W."/>
            <person name="Butler J."/>
            <person name="Chin C."/>
            <person name="Gnerre S."/>
            <person name="Grabherr M."/>
            <person name="Kleber M."/>
            <person name="Mauceli E."/>
            <person name="MacCallum I."/>
        </authorList>
    </citation>
    <scope>NUCLEOTIDE SEQUENCE [LARGE SCALE GENOMIC DNA]</scope>
    <source>
        <strain evidence="2">MSH-3 / Tucson 14011-0111.49</strain>
    </source>
</reference>
<protein>
    <submittedName>
        <fullName evidence="1">GL22504</fullName>
    </submittedName>
</protein>
<proteinExistence type="predicted"/>
<organism evidence="2">
    <name type="scientific">Drosophila persimilis</name>
    <name type="common">Fruit fly</name>
    <dbReference type="NCBI Taxonomy" id="7234"/>
    <lineage>
        <taxon>Eukaryota</taxon>
        <taxon>Metazoa</taxon>
        <taxon>Ecdysozoa</taxon>
        <taxon>Arthropoda</taxon>
        <taxon>Hexapoda</taxon>
        <taxon>Insecta</taxon>
        <taxon>Pterygota</taxon>
        <taxon>Neoptera</taxon>
        <taxon>Endopterygota</taxon>
        <taxon>Diptera</taxon>
        <taxon>Brachycera</taxon>
        <taxon>Muscomorpha</taxon>
        <taxon>Ephydroidea</taxon>
        <taxon>Drosophilidae</taxon>
        <taxon>Drosophila</taxon>
        <taxon>Sophophora</taxon>
    </lineage>
</organism>